<accession>A0A814YDY4</accession>
<evidence type="ECO:0000313" key="4">
    <source>
        <dbReference type="Proteomes" id="UP000663882"/>
    </source>
</evidence>
<dbReference type="Proteomes" id="UP000663889">
    <property type="component" value="Unassembled WGS sequence"/>
</dbReference>
<dbReference type="EMBL" id="CAJOAX010002234">
    <property type="protein sequence ID" value="CAF3780420.1"/>
    <property type="molecule type" value="Genomic_DNA"/>
</dbReference>
<reference evidence="1" key="1">
    <citation type="submission" date="2021-02" db="EMBL/GenBank/DDBJ databases">
        <authorList>
            <person name="Nowell W R."/>
        </authorList>
    </citation>
    <scope>NUCLEOTIDE SEQUENCE</scope>
</reference>
<evidence type="ECO:0000313" key="2">
    <source>
        <dbReference type="EMBL" id="CAF1330077.1"/>
    </source>
</evidence>
<dbReference type="Proteomes" id="UP000663823">
    <property type="component" value="Unassembled WGS sequence"/>
</dbReference>
<sequence length="97" mass="10962">MDLPFSSLNNNLIPLKITTAITRAQAKLQQHAMATPPITSMDAKINELIPQGKAASDEELIIKPSDENPNKIIPFDMNDLRKLQEEDKKTQETKKEY</sequence>
<dbReference type="EMBL" id="CAJNOO010002029">
    <property type="protein sequence ID" value="CAF1228184.1"/>
    <property type="molecule type" value="Genomic_DNA"/>
</dbReference>
<proteinExistence type="predicted"/>
<dbReference type="Proteomes" id="UP000663882">
    <property type="component" value="Unassembled WGS sequence"/>
</dbReference>
<protein>
    <submittedName>
        <fullName evidence="1">Uncharacterized protein</fullName>
    </submittedName>
</protein>
<dbReference type="AlphaFoldDB" id="A0A814YDY4"/>
<gene>
    <name evidence="3" type="ORF">OTI717_LOCUS17156</name>
    <name evidence="1" type="ORF">RFH988_LOCUS26021</name>
    <name evidence="2" type="ORF">SEV965_LOCUS27776</name>
</gene>
<name>A0A814YDY4_9BILA</name>
<organism evidence="1 4">
    <name type="scientific">Rotaria sordida</name>
    <dbReference type="NCBI Taxonomy" id="392033"/>
    <lineage>
        <taxon>Eukaryota</taxon>
        <taxon>Metazoa</taxon>
        <taxon>Spiralia</taxon>
        <taxon>Gnathifera</taxon>
        <taxon>Rotifera</taxon>
        <taxon>Eurotatoria</taxon>
        <taxon>Bdelloidea</taxon>
        <taxon>Philodinida</taxon>
        <taxon>Philodinidae</taxon>
        <taxon>Rotaria</taxon>
    </lineage>
</organism>
<comment type="caution">
    <text evidence="1">The sequence shown here is derived from an EMBL/GenBank/DDBJ whole genome shotgun (WGS) entry which is preliminary data.</text>
</comment>
<evidence type="ECO:0000313" key="1">
    <source>
        <dbReference type="EMBL" id="CAF1228184.1"/>
    </source>
</evidence>
<dbReference type="OrthoDB" id="427924at2759"/>
<evidence type="ECO:0000313" key="3">
    <source>
        <dbReference type="EMBL" id="CAF3780420.1"/>
    </source>
</evidence>
<dbReference type="EMBL" id="CAJNOU010002542">
    <property type="protein sequence ID" value="CAF1330077.1"/>
    <property type="molecule type" value="Genomic_DNA"/>
</dbReference>